<dbReference type="EMBL" id="MFBA01000027">
    <property type="protein sequence ID" value="OGD85427.1"/>
    <property type="molecule type" value="Genomic_DNA"/>
</dbReference>
<keyword evidence="1" id="KW-0812">Transmembrane</keyword>
<protein>
    <submittedName>
        <fullName evidence="2">Uncharacterized protein</fullName>
    </submittedName>
</protein>
<organism evidence="2 3">
    <name type="scientific">Candidatus Curtissbacteria bacterium RIFCSPHIGHO2_01_FULL_41_13</name>
    <dbReference type="NCBI Taxonomy" id="1797745"/>
    <lineage>
        <taxon>Bacteria</taxon>
        <taxon>Candidatus Curtissiibacteriota</taxon>
    </lineage>
</organism>
<accession>A0A1F5G0R2</accession>
<feature type="transmembrane region" description="Helical" evidence="1">
    <location>
        <begin position="12"/>
        <end position="33"/>
    </location>
</feature>
<keyword evidence="1" id="KW-0472">Membrane</keyword>
<comment type="caution">
    <text evidence="2">The sequence shown here is derived from an EMBL/GenBank/DDBJ whole genome shotgun (WGS) entry which is preliminary data.</text>
</comment>
<proteinExistence type="predicted"/>
<reference evidence="2 3" key="1">
    <citation type="journal article" date="2016" name="Nat. Commun.">
        <title>Thousands of microbial genomes shed light on interconnected biogeochemical processes in an aquifer system.</title>
        <authorList>
            <person name="Anantharaman K."/>
            <person name="Brown C.T."/>
            <person name="Hug L.A."/>
            <person name="Sharon I."/>
            <person name="Castelle C.J."/>
            <person name="Probst A.J."/>
            <person name="Thomas B.C."/>
            <person name="Singh A."/>
            <person name="Wilkins M.J."/>
            <person name="Karaoz U."/>
            <person name="Brodie E.L."/>
            <person name="Williams K.H."/>
            <person name="Hubbard S.S."/>
            <person name="Banfield J.F."/>
        </authorList>
    </citation>
    <scope>NUCLEOTIDE SEQUENCE [LARGE SCALE GENOMIC DNA]</scope>
</reference>
<feature type="transmembrane region" description="Helical" evidence="1">
    <location>
        <begin position="45"/>
        <end position="64"/>
    </location>
</feature>
<evidence type="ECO:0000313" key="2">
    <source>
        <dbReference type="EMBL" id="OGD85427.1"/>
    </source>
</evidence>
<feature type="transmembrane region" description="Helical" evidence="1">
    <location>
        <begin position="177"/>
        <end position="196"/>
    </location>
</feature>
<keyword evidence="1" id="KW-1133">Transmembrane helix</keyword>
<sequence length="206" mass="23297">MLRSVKLELAQLISIIANFVTASAFAALSWLFVDALVIRIEIKTLLKTFGFGFLTLAFALNLVQTFSNLGLTQMNLYLWLAGIGLWLIFAAFILDPHCKLQFLVILAIVLLIFLKGNALLSMQAFLIAATILQIAYFTKHKDLIPMVVAFVLVAIGEFFYSLQKQTALGNLQTGGDFLYIFASIALFWWLWQYLVIRFNLQRKTAF</sequence>
<gene>
    <name evidence="2" type="ORF">A2696_03050</name>
</gene>
<dbReference type="AlphaFoldDB" id="A0A1F5G0R2"/>
<evidence type="ECO:0000313" key="3">
    <source>
        <dbReference type="Proteomes" id="UP000177069"/>
    </source>
</evidence>
<feature type="transmembrane region" description="Helical" evidence="1">
    <location>
        <begin position="143"/>
        <end position="162"/>
    </location>
</feature>
<feature type="transmembrane region" description="Helical" evidence="1">
    <location>
        <begin position="76"/>
        <end position="94"/>
    </location>
</feature>
<feature type="transmembrane region" description="Helical" evidence="1">
    <location>
        <begin position="100"/>
        <end position="131"/>
    </location>
</feature>
<dbReference type="Proteomes" id="UP000177069">
    <property type="component" value="Unassembled WGS sequence"/>
</dbReference>
<evidence type="ECO:0000256" key="1">
    <source>
        <dbReference type="SAM" id="Phobius"/>
    </source>
</evidence>
<name>A0A1F5G0R2_9BACT</name>